<organism evidence="2 3">
    <name type="scientific">Svornostia abyssi</name>
    <dbReference type="NCBI Taxonomy" id="2898438"/>
    <lineage>
        <taxon>Bacteria</taxon>
        <taxon>Bacillati</taxon>
        <taxon>Actinomycetota</taxon>
        <taxon>Thermoleophilia</taxon>
        <taxon>Solirubrobacterales</taxon>
        <taxon>Baekduiaceae</taxon>
        <taxon>Svornostia</taxon>
    </lineage>
</organism>
<feature type="transmembrane region" description="Helical" evidence="1">
    <location>
        <begin position="94"/>
        <end position="114"/>
    </location>
</feature>
<sequence length="124" mass="12828">MTALTRRRTAAAMAALTGLIHLILVPEYLEEKTYIGLLFLGAAVVCGAVAATLWRRDEPLAWGVGALTCAGMFVGFVLSRTVGLPGFHEAEWELSGVITLVADAAFIGLAATGLRGSLPAAAAS</sequence>
<keyword evidence="1" id="KW-1133">Transmembrane helix</keyword>
<dbReference type="Proteomes" id="UP001058860">
    <property type="component" value="Chromosome"/>
</dbReference>
<evidence type="ECO:0000256" key="1">
    <source>
        <dbReference type="SAM" id="Phobius"/>
    </source>
</evidence>
<keyword evidence="1" id="KW-0472">Membrane</keyword>
<evidence type="ECO:0000313" key="2">
    <source>
        <dbReference type="EMBL" id="UUY05764.1"/>
    </source>
</evidence>
<proteinExistence type="predicted"/>
<protein>
    <submittedName>
        <fullName evidence="2">Uncharacterized protein</fullName>
    </submittedName>
</protein>
<feature type="transmembrane region" description="Helical" evidence="1">
    <location>
        <begin position="35"/>
        <end position="54"/>
    </location>
</feature>
<evidence type="ECO:0000313" key="3">
    <source>
        <dbReference type="Proteomes" id="UP001058860"/>
    </source>
</evidence>
<dbReference type="EMBL" id="CP088295">
    <property type="protein sequence ID" value="UUY05764.1"/>
    <property type="molecule type" value="Genomic_DNA"/>
</dbReference>
<accession>A0ABY5PMC8</accession>
<reference evidence="3" key="1">
    <citation type="submission" date="2021-11" db="EMBL/GenBank/DDBJ databases">
        <title>Cultivation dependent microbiological survey of springs from the worlds oldest radium mine currently devoted to the extraction of radon-saturated water.</title>
        <authorList>
            <person name="Kapinusova G."/>
            <person name="Smrhova T."/>
            <person name="Strejcek M."/>
            <person name="Suman J."/>
            <person name="Jani K."/>
            <person name="Pajer P."/>
            <person name="Uhlik O."/>
        </authorList>
    </citation>
    <scope>NUCLEOTIDE SEQUENCE [LARGE SCALE GENOMIC DNA]</scope>
    <source>
        <strain evidence="3">J379</strain>
    </source>
</reference>
<feature type="transmembrane region" description="Helical" evidence="1">
    <location>
        <begin position="12"/>
        <end position="29"/>
    </location>
</feature>
<gene>
    <name evidence="2" type="ORF">LRS13_09660</name>
</gene>
<keyword evidence="1" id="KW-0812">Transmembrane</keyword>
<feature type="transmembrane region" description="Helical" evidence="1">
    <location>
        <begin position="61"/>
        <end position="82"/>
    </location>
</feature>
<keyword evidence="3" id="KW-1185">Reference proteome</keyword>
<dbReference type="RefSeq" id="WP_353866206.1">
    <property type="nucleotide sequence ID" value="NZ_CP088295.1"/>
</dbReference>
<name>A0ABY5PMC8_9ACTN</name>